<evidence type="ECO:0000256" key="2">
    <source>
        <dbReference type="ARBA" id="ARBA00022475"/>
    </source>
</evidence>
<dbReference type="AlphaFoldDB" id="A0A8B8B1Z0"/>
<keyword evidence="2" id="KW-1003">Cell membrane</keyword>
<keyword evidence="3" id="KW-0472">Membrane</keyword>
<name>A0A8B8B1Z0_CRAVI</name>
<keyword evidence="3" id="KW-0812">Transmembrane</keyword>
<keyword evidence="3" id="KW-1133">Transmembrane helix</keyword>
<dbReference type="OrthoDB" id="6112514at2759"/>
<accession>A0A8B8B1Z0</accession>
<evidence type="ECO:0000256" key="1">
    <source>
        <dbReference type="ARBA" id="ARBA00004251"/>
    </source>
</evidence>
<feature type="signal peptide" evidence="4">
    <location>
        <begin position="1"/>
        <end position="28"/>
    </location>
</feature>
<feature type="transmembrane region" description="Helical" evidence="3">
    <location>
        <begin position="297"/>
        <end position="319"/>
    </location>
</feature>
<organism evidence="5 6">
    <name type="scientific">Crassostrea virginica</name>
    <name type="common">Eastern oyster</name>
    <dbReference type="NCBI Taxonomy" id="6565"/>
    <lineage>
        <taxon>Eukaryota</taxon>
        <taxon>Metazoa</taxon>
        <taxon>Spiralia</taxon>
        <taxon>Lophotrochozoa</taxon>
        <taxon>Mollusca</taxon>
        <taxon>Bivalvia</taxon>
        <taxon>Autobranchia</taxon>
        <taxon>Pteriomorphia</taxon>
        <taxon>Ostreida</taxon>
        <taxon>Ostreoidea</taxon>
        <taxon>Ostreidae</taxon>
        <taxon>Crassostrea</taxon>
    </lineage>
</organism>
<keyword evidence="5" id="KW-1185">Reference proteome</keyword>
<dbReference type="GeneID" id="111106610"/>
<proteinExistence type="predicted"/>
<reference evidence="6" key="1">
    <citation type="submission" date="2025-08" db="UniProtKB">
        <authorList>
            <consortium name="RefSeq"/>
        </authorList>
    </citation>
    <scope>IDENTIFICATION</scope>
    <source>
        <tissue evidence="6">Whole sample</tissue>
    </source>
</reference>
<protein>
    <submittedName>
        <fullName evidence="6">Uncharacterized protein LOC111106610 isoform X1</fullName>
    </submittedName>
</protein>
<keyword evidence="4" id="KW-0732">Signal</keyword>
<comment type="subcellular location">
    <subcellularLocation>
        <location evidence="1">Cell membrane</location>
        <topology evidence="1">Single-pass type I membrane protein</topology>
    </subcellularLocation>
</comment>
<evidence type="ECO:0000256" key="3">
    <source>
        <dbReference type="SAM" id="Phobius"/>
    </source>
</evidence>
<dbReference type="RefSeq" id="XP_022297048.1">
    <property type="nucleotide sequence ID" value="XM_022441340.1"/>
</dbReference>
<dbReference type="GO" id="GO:0005886">
    <property type="term" value="C:plasma membrane"/>
    <property type="evidence" value="ECO:0007669"/>
    <property type="project" value="UniProtKB-SubCell"/>
</dbReference>
<evidence type="ECO:0000313" key="5">
    <source>
        <dbReference type="Proteomes" id="UP000694844"/>
    </source>
</evidence>
<gene>
    <name evidence="6" type="primary">LOC111106610</name>
</gene>
<sequence>MEMMKYRRFHLGLPVFLLWVWNLQLLHGYSFNMDRCRSCSNRKDVSCRMQQMNLNCFPGYDKDIWKDEKWPGAARDLRAEVIRRNNGGLMVADFRWKPPHDSSVDELTGFQIQVNVQQEMSISHPVCFFANLSGTDWTKLRNIHDIDFIFNCVESKAIANVTIYVTSVPMPSKQQKRISEGLLMIPGYTWRPEIHVWTTVSSQGYQVHLWFSPLFSGAVYHKVLLYSDRLENGTNLPTPLGNFTFENVPCEKNYTIQIRPYDNQKALFDHYFSSKAVEVKECLAPVMSPAEPVVPKLVALISIPILLVLVGTITGLFFFKRDVIDCKLRRHYNPAESADCAPNNADYTIVLPVFCDDSLELRKAIHSLKSLIHAIRGCKAQFAEQNLMEGFSSDYLKSSSFYQVVIISSKSLIQIYNALEKNRSHFATHSLTLGNGNLSQESQAFLNCVSSLDNIHNFVTSNPQRIKKPILISFFPDIETTILKSDVQEQFVLSDVVDVEGNVQCIIRDAEIRKLVNFLHDKDETFPHEDFGSSMTEAQELCESLRDLYKMEMRSIPNKRLEDSIKTYIGTEDRSLVPHEEVMTHYHIPTQLENTCFEVNPAAWPVLNCKPNGTFFDSYDIQFTHNTFRESEVSLPHSRVHPESGYVSLVPSDQERCLFAVGNVTDFLPPVESDTDSVDNQSLCQKMLEFNQRNLTKWNAVVS</sequence>
<dbReference type="KEGG" id="cvn:111106610"/>
<dbReference type="Proteomes" id="UP000694844">
    <property type="component" value="Chromosome 8"/>
</dbReference>
<feature type="chain" id="PRO_5034235413" evidence="4">
    <location>
        <begin position="29"/>
        <end position="703"/>
    </location>
</feature>
<dbReference type="InterPro" id="IPR038683">
    <property type="entry name" value="IL17RA/B_FnIII-like_1_sf"/>
</dbReference>
<evidence type="ECO:0000256" key="4">
    <source>
        <dbReference type="SAM" id="SignalP"/>
    </source>
</evidence>
<evidence type="ECO:0000313" key="6">
    <source>
        <dbReference type="RefSeq" id="XP_022297048.1"/>
    </source>
</evidence>
<dbReference type="Gene3D" id="2.60.40.2160">
    <property type="entry name" value="Interleukin-17 receptor A/B, fibronectin-III-like domain 1"/>
    <property type="match status" value="1"/>
</dbReference>